<keyword evidence="1" id="KW-0812">Transmembrane</keyword>
<feature type="transmembrane region" description="Helical" evidence="1">
    <location>
        <begin position="62"/>
        <end position="82"/>
    </location>
</feature>
<proteinExistence type="predicted"/>
<dbReference type="Proteomes" id="UP000199473">
    <property type="component" value="Unassembled WGS sequence"/>
</dbReference>
<dbReference type="AlphaFoldDB" id="A0A1I4DYB4"/>
<evidence type="ECO:0000256" key="1">
    <source>
        <dbReference type="SAM" id="Phobius"/>
    </source>
</evidence>
<accession>A0A1I4DYB4</accession>
<gene>
    <name evidence="2" type="ORF">SAMN02745775_112146</name>
</gene>
<dbReference type="InterPro" id="IPR009325">
    <property type="entry name" value="DUF983"/>
</dbReference>
<keyword evidence="3" id="KW-1185">Reference proteome</keyword>
<dbReference type="RefSeq" id="WP_092962392.1">
    <property type="nucleotide sequence ID" value="NZ_FOSQ01000012.1"/>
</dbReference>
<keyword evidence="1" id="KW-1133">Transmembrane helix</keyword>
<dbReference type="STRING" id="1123062.SAMN02745775_112146"/>
<sequence>MTQATTPPVPTGGVAPFWKAALACRCPRCGEGRLFRGLLEVAPACTACGLDLSGQDSGDGPAVLGIFVLGALAMIGAFLVEFRLSPPLWVHAVLWPVLLIPASILMMRSAKAALIWLQWRHRRDEGV</sequence>
<keyword evidence="1" id="KW-0472">Membrane</keyword>
<dbReference type="EMBL" id="FOSQ01000012">
    <property type="protein sequence ID" value="SFK97106.1"/>
    <property type="molecule type" value="Genomic_DNA"/>
</dbReference>
<evidence type="ECO:0000313" key="3">
    <source>
        <dbReference type="Proteomes" id="UP000199473"/>
    </source>
</evidence>
<organism evidence="2 3">
    <name type="scientific">Falsiroseomonas stagni DSM 19981</name>
    <dbReference type="NCBI Taxonomy" id="1123062"/>
    <lineage>
        <taxon>Bacteria</taxon>
        <taxon>Pseudomonadati</taxon>
        <taxon>Pseudomonadota</taxon>
        <taxon>Alphaproteobacteria</taxon>
        <taxon>Acetobacterales</taxon>
        <taxon>Roseomonadaceae</taxon>
        <taxon>Falsiroseomonas</taxon>
    </lineage>
</organism>
<feature type="transmembrane region" description="Helical" evidence="1">
    <location>
        <begin position="88"/>
        <end position="107"/>
    </location>
</feature>
<protein>
    <submittedName>
        <fullName evidence="2">Uncharacterized conserved protein, DUF983 family</fullName>
    </submittedName>
</protein>
<name>A0A1I4DYB4_9PROT</name>
<evidence type="ECO:0000313" key="2">
    <source>
        <dbReference type="EMBL" id="SFK97106.1"/>
    </source>
</evidence>
<reference evidence="2 3" key="1">
    <citation type="submission" date="2016-10" db="EMBL/GenBank/DDBJ databases">
        <authorList>
            <person name="de Groot N.N."/>
        </authorList>
    </citation>
    <scope>NUCLEOTIDE SEQUENCE [LARGE SCALE GENOMIC DNA]</scope>
    <source>
        <strain evidence="2 3">DSM 19981</strain>
    </source>
</reference>
<dbReference type="Pfam" id="PF06170">
    <property type="entry name" value="DUF983"/>
    <property type="match status" value="1"/>
</dbReference>
<dbReference type="OrthoDB" id="9799456at2"/>